<protein>
    <submittedName>
        <fullName evidence="1">Uncharacterized protein</fullName>
    </submittedName>
</protein>
<evidence type="ECO:0000313" key="2">
    <source>
        <dbReference type="Proteomes" id="UP001457282"/>
    </source>
</evidence>
<sequence>MVKHEKASASSTNLYLLPDSGPDEVWNAELPSLKGYIFDAKTRKLVSSIKPPKAPKWFGPAVSAYGKIYFFVDPFCSPEVPDPSFERYDPNTDSWEGLKPYPYTEAWGKTEVQWWVVPFVMDSFCLI</sequence>
<dbReference type="Proteomes" id="UP001457282">
    <property type="component" value="Unassembled WGS sequence"/>
</dbReference>
<dbReference type="AlphaFoldDB" id="A0AAW1VKB7"/>
<organism evidence="1 2">
    <name type="scientific">Rubus argutus</name>
    <name type="common">Southern blackberry</name>
    <dbReference type="NCBI Taxonomy" id="59490"/>
    <lineage>
        <taxon>Eukaryota</taxon>
        <taxon>Viridiplantae</taxon>
        <taxon>Streptophyta</taxon>
        <taxon>Embryophyta</taxon>
        <taxon>Tracheophyta</taxon>
        <taxon>Spermatophyta</taxon>
        <taxon>Magnoliopsida</taxon>
        <taxon>eudicotyledons</taxon>
        <taxon>Gunneridae</taxon>
        <taxon>Pentapetalae</taxon>
        <taxon>rosids</taxon>
        <taxon>fabids</taxon>
        <taxon>Rosales</taxon>
        <taxon>Rosaceae</taxon>
        <taxon>Rosoideae</taxon>
        <taxon>Rosoideae incertae sedis</taxon>
        <taxon>Rubus</taxon>
    </lineage>
</organism>
<comment type="caution">
    <text evidence="1">The sequence shown here is derived from an EMBL/GenBank/DDBJ whole genome shotgun (WGS) entry which is preliminary data.</text>
</comment>
<proteinExistence type="predicted"/>
<accession>A0AAW1VKB7</accession>
<name>A0AAW1VKB7_RUBAR</name>
<gene>
    <name evidence="1" type="ORF">M0R45_000544</name>
</gene>
<dbReference type="EMBL" id="JBEDUW010000184">
    <property type="protein sequence ID" value="KAK9904579.1"/>
    <property type="molecule type" value="Genomic_DNA"/>
</dbReference>
<dbReference type="InterPro" id="IPR015915">
    <property type="entry name" value="Kelch-typ_b-propeller"/>
</dbReference>
<reference evidence="1 2" key="1">
    <citation type="journal article" date="2023" name="G3 (Bethesda)">
        <title>A chromosome-length genome assembly and annotation of blackberry (Rubus argutus, cv. 'Hillquist').</title>
        <authorList>
            <person name="Bruna T."/>
            <person name="Aryal R."/>
            <person name="Dudchenko O."/>
            <person name="Sargent D.J."/>
            <person name="Mead D."/>
            <person name="Buti M."/>
            <person name="Cavallini A."/>
            <person name="Hytonen T."/>
            <person name="Andres J."/>
            <person name="Pham M."/>
            <person name="Weisz D."/>
            <person name="Mascagni F."/>
            <person name="Usai G."/>
            <person name="Natali L."/>
            <person name="Bassil N."/>
            <person name="Fernandez G.E."/>
            <person name="Lomsadze A."/>
            <person name="Armour M."/>
            <person name="Olukolu B."/>
            <person name="Poorten T."/>
            <person name="Britton C."/>
            <person name="Davik J."/>
            <person name="Ashrafi H."/>
            <person name="Aiden E.L."/>
            <person name="Borodovsky M."/>
            <person name="Worthington M."/>
        </authorList>
    </citation>
    <scope>NUCLEOTIDE SEQUENCE [LARGE SCALE GENOMIC DNA]</scope>
    <source>
        <strain evidence="1">PI 553951</strain>
    </source>
</reference>
<keyword evidence="2" id="KW-1185">Reference proteome</keyword>
<dbReference type="SUPFAM" id="SSF117281">
    <property type="entry name" value="Kelch motif"/>
    <property type="match status" value="1"/>
</dbReference>
<evidence type="ECO:0000313" key="1">
    <source>
        <dbReference type="EMBL" id="KAK9904579.1"/>
    </source>
</evidence>
<dbReference type="Gene3D" id="2.120.10.80">
    <property type="entry name" value="Kelch-type beta propeller"/>
    <property type="match status" value="1"/>
</dbReference>